<organism evidence="1 2">
    <name type="scientific">Monoraphidium neglectum</name>
    <dbReference type="NCBI Taxonomy" id="145388"/>
    <lineage>
        <taxon>Eukaryota</taxon>
        <taxon>Viridiplantae</taxon>
        <taxon>Chlorophyta</taxon>
        <taxon>core chlorophytes</taxon>
        <taxon>Chlorophyceae</taxon>
        <taxon>CS clade</taxon>
        <taxon>Sphaeropleales</taxon>
        <taxon>Selenastraceae</taxon>
        <taxon>Monoraphidium</taxon>
    </lineage>
</organism>
<dbReference type="AlphaFoldDB" id="A0A0D2J645"/>
<dbReference type="STRING" id="145388.A0A0D2J645"/>
<dbReference type="KEGG" id="mng:MNEG_12604"/>
<accession>A0A0D2J645</accession>
<proteinExistence type="predicted"/>
<gene>
    <name evidence="1" type="ORF">MNEG_12604</name>
</gene>
<dbReference type="Proteomes" id="UP000054498">
    <property type="component" value="Unassembled WGS sequence"/>
</dbReference>
<keyword evidence="2" id="KW-1185">Reference proteome</keyword>
<name>A0A0D2J645_9CHLO</name>
<protein>
    <submittedName>
        <fullName evidence="1">Phosphate-repressible alkaline phosphatase</fullName>
    </submittedName>
</protein>
<evidence type="ECO:0000313" key="2">
    <source>
        <dbReference type="Proteomes" id="UP000054498"/>
    </source>
</evidence>
<dbReference type="EMBL" id="KK103550">
    <property type="protein sequence ID" value="KIY95357.1"/>
    <property type="molecule type" value="Genomic_DNA"/>
</dbReference>
<dbReference type="GeneID" id="25729983"/>
<sequence length="133" mass="14388">MIQEDTGRHENNVLWAYNVDSGTLTRVLSSPRIAEVTGMWANVIKSWGYLSLAIQHPEEDLPSTSAANVEAQRGYMGYLGPIPNKYLNDKYTLTFTGIPAAVTPAEKSAVIATTKVCIDKAAKPAKPGQGNSH</sequence>
<reference evidence="1 2" key="1">
    <citation type="journal article" date="2013" name="BMC Genomics">
        <title>Reconstruction of the lipid metabolism for the microalga Monoraphidium neglectum from its genome sequence reveals characteristics suitable for biofuel production.</title>
        <authorList>
            <person name="Bogen C."/>
            <person name="Al-Dilaimi A."/>
            <person name="Albersmeier A."/>
            <person name="Wichmann J."/>
            <person name="Grundmann M."/>
            <person name="Rupp O."/>
            <person name="Lauersen K.J."/>
            <person name="Blifernez-Klassen O."/>
            <person name="Kalinowski J."/>
            <person name="Goesmann A."/>
            <person name="Mussgnug J.H."/>
            <person name="Kruse O."/>
        </authorList>
    </citation>
    <scope>NUCLEOTIDE SEQUENCE [LARGE SCALE GENOMIC DNA]</scope>
    <source>
        <strain evidence="1 2">SAG 48.87</strain>
    </source>
</reference>
<evidence type="ECO:0000313" key="1">
    <source>
        <dbReference type="EMBL" id="KIY95357.1"/>
    </source>
</evidence>
<dbReference type="RefSeq" id="XP_013894377.1">
    <property type="nucleotide sequence ID" value="XM_014038923.1"/>
</dbReference>